<dbReference type="EMBL" id="OIVN01001313">
    <property type="protein sequence ID" value="SPC92517.1"/>
    <property type="molecule type" value="Genomic_DNA"/>
</dbReference>
<dbReference type="InterPro" id="IPR052929">
    <property type="entry name" value="RNase_H-like_EbsB-rel"/>
</dbReference>
<proteinExistence type="predicted"/>
<sequence>MFNQALLAKQGWRLLHQKDSLLYKVLKAKYFPTCSFMEADMRSIAKARHIIRLGTRWRIGSGTQVNIWDDNWANAASPYKITSPRQILSSHAKVCDLIDTSTMQRKSSLIDSIFLPLEAQRIKAIRLYQPSREDSLVWVDTGSWSDLVDFVLRKTSSPETEIFFTTAWKIWANRNATWLNNPQISASTTSYQAVTYVEEYIGSTRRVSNVYPVVPGSWSPPAEPFVKLNVTWKYFRKRKTMGVGSIARDHTGAIMGTFSAEIPGLEDGLQRAALSLVRSLQFGHEADFQKLVVEFSSLRS</sequence>
<organism evidence="1">
    <name type="scientific">Fagus sylvatica</name>
    <name type="common">Beechnut</name>
    <dbReference type="NCBI Taxonomy" id="28930"/>
    <lineage>
        <taxon>Eukaryota</taxon>
        <taxon>Viridiplantae</taxon>
        <taxon>Streptophyta</taxon>
        <taxon>Embryophyta</taxon>
        <taxon>Tracheophyta</taxon>
        <taxon>Spermatophyta</taxon>
        <taxon>Magnoliopsida</taxon>
        <taxon>eudicotyledons</taxon>
        <taxon>Gunneridae</taxon>
        <taxon>Pentapetalae</taxon>
        <taxon>rosids</taxon>
        <taxon>fabids</taxon>
        <taxon>Fagales</taxon>
        <taxon>Fagaceae</taxon>
        <taxon>Fagus</taxon>
    </lineage>
</organism>
<reference evidence="1" key="1">
    <citation type="submission" date="2018-02" db="EMBL/GenBank/DDBJ databases">
        <authorList>
            <person name="Cohen D.B."/>
            <person name="Kent A.D."/>
        </authorList>
    </citation>
    <scope>NUCLEOTIDE SEQUENCE</scope>
</reference>
<accession>A0A2N9FP69</accession>
<gene>
    <name evidence="1" type="ORF">FSB_LOCUS20399</name>
</gene>
<dbReference type="PANTHER" id="PTHR47074">
    <property type="entry name" value="BNAC02G40300D PROTEIN"/>
    <property type="match status" value="1"/>
</dbReference>
<name>A0A2N9FP69_FAGSY</name>
<evidence type="ECO:0008006" key="2">
    <source>
        <dbReference type="Google" id="ProtNLM"/>
    </source>
</evidence>
<evidence type="ECO:0000313" key="1">
    <source>
        <dbReference type="EMBL" id="SPC92517.1"/>
    </source>
</evidence>
<dbReference type="AlphaFoldDB" id="A0A2N9FP69"/>
<dbReference type="PANTHER" id="PTHR47074:SF73">
    <property type="entry name" value="OS04G0448401 PROTEIN"/>
    <property type="match status" value="1"/>
</dbReference>
<protein>
    <recommendedName>
        <fullName evidence="2">RNase H type-1 domain-containing protein</fullName>
    </recommendedName>
</protein>